<evidence type="ECO:0000259" key="6">
    <source>
        <dbReference type="SMART" id="SM01117"/>
    </source>
</evidence>
<evidence type="ECO:0000256" key="1">
    <source>
        <dbReference type="ARBA" id="ARBA00004123"/>
    </source>
</evidence>
<dbReference type="GO" id="GO:0006272">
    <property type="term" value="P:leading strand elongation"/>
    <property type="evidence" value="ECO:0007669"/>
    <property type="project" value="TreeGrafter"/>
</dbReference>
<dbReference type="SMART" id="SM01117">
    <property type="entry name" value="Cyt-b5"/>
    <property type="match status" value="1"/>
</dbReference>
<gene>
    <name evidence="7" type="ORF">ANCCAN_09579</name>
</gene>
<feature type="transmembrane region" description="Helical" evidence="5">
    <location>
        <begin position="12"/>
        <end position="36"/>
    </location>
</feature>
<dbReference type="GO" id="GO:0006974">
    <property type="term" value="P:DNA damage response"/>
    <property type="evidence" value="ECO:0007669"/>
    <property type="project" value="TreeGrafter"/>
</dbReference>
<keyword evidence="2" id="KW-0539">Nucleus</keyword>
<dbReference type="InterPro" id="IPR001199">
    <property type="entry name" value="Cyt_B5-like_heme/steroid-bd"/>
</dbReference>
<dbReference type="GO" id="GO:0008623">
    <property type="term" value="C:CHRAC"/>
    <property type="evidence" value="ECO:0007669"/>
    <property type="project" value="TreeGrafter"/>
</dbReference>
<dbReference type="InterPro" id="IPR009072">
    <property type="entry name" value="Histone-fold"/>
</dbReference>
<dbReference type="InterPro" id="IPR036400">
    <property type="entry name" value="Cyt_B5-like_heme/steroid_sf"/>
</dbReference>
<keyword evidence="8" id="KW-1185">Reference proteome</keyword>
<dbReference type="OrthoDB" id="10257697at2759"/>
<comment type="caution">
    <text evidence="7">The sequence shown here is derived from an EMBL/GenBank/DDBJ whole genome shotgun (WGS) entry which is preliminary data.</text>
</comment>
<dbReference type="AlphaFoldDB" id="A0A368GJ91"/>
<evidence type="ECO:0000256" key="2">
    <source>
        <dbReference type="ARBA" id="ARBA00023242"/>
    </source>
</evidence>
<dbReference type="Pfam" id="PF00173">
    <property type="entry name" value="Cyt-b5"/>
    <property type="match status" value="1"/>
</dbReference>
<dbReference type="PANTHER" id="PTHR46172">
    <property type="entry name" value="DNA POLYMERASE EPSILON SUBUNIT 3"/>
    <property type="match status" value="1"/>
</dbReference>
<reference evidence="7 8" key="1">
    <citation type="submission" date="2014-10" db="EMBL/GenBank/DDBJ databases">
        <title>Draft genome of the hookworm Ancylostoma caninum.</title>
        <authorList>
            <person name="Mitreva M."/>
        </authorList>
    </citation>
    <scope>NUCLEOTIDE SEQUENCE [LARGE SCALE GENOMIC DNA]</scope>
    <source>
        <strain evidence="7 8">Baltimore</strain>
    </source>
</reference>
<evidence type="ECO:0000256" key="5">
    <source>
        <dbReference type="SAM" id="Phobius"/>
    </source>
</evidence>
<name>A0A368GJ91_ANCCA</name>
<feature type="compositionally biased region" description="Basic and acidic residues" evidence="4">
    <location>
        <begin position="427"/>
        <end position="454"/>
    </location>
</feature>
<keyword evidence="5" id="KW-0472">Membrane</keyword>
<keyword evidence="5" id="KW-1133">Transmembrane helix</keyword>
<protein>
    <recommendedName>
        <fullName evidence="3">DNA polymerase epsilon subunit 3</fullName>
    </recommendedName>
</protein>
<dbReference type="CDD" id="cd22928">
    <property type="entry name" value="HFD_POLE3_DPB4"/>
    <property type="match status" value="1"/>
</dbReference>
<dbReference type="Gene3D" id="3.10.120.10">
    <property type="entry name" value="Cytochrome b5-like heme/steroid binding domain"/>
    <property type="match status" value="1"/>
</dbReference>
<sequence>MAGKPWRLKPALYTTTLVYIAVQVAFLSFLCSYYNYGIGNLTRWTLDRLDEYEYTRDKIQWMKVFWKDTKDNMKLPKRKATQDDVKATRITFILNNILQTVEAEVNLGDEMQVLNAEQLALFDGSRASRPVYLAILGRVYNVDKGKKHYGKGGGYHFFAGRDATRAFVSGDFTEAGLVDNTDGLSHEDLLGMSLYYDANGMPTKELKDVLARMKTAAEWKQSRAAEAEVFPPCNSEWHQNSGGRVWCSMKSGGIQRDWAGVPRLLYDPNTKQQRCACVKNFGTGLSSYGSKSNNRGDLDHPNLKGKNKFSDKLCINYHLFIFFTKETMVQDTKVEDMRLPPAVVSKIVDKAIGPNGTVSKEARTAIGRAASIFIHQMSSHACEFATNKKRKALTPEDIFQAFHLIECDHLTAPLQEALEQWKANKAHKSEETRKRKAEKKDAEKSAAETSEKHLSSSFTIAPSEEMRFREEPEEQS</sequence>
<organism evidence="7 8">
    <name type="scientific">Ancylostoma caninum</name>
    <name type="common">Dog hookworm</name>
    <dbReference type="NCBI Taxonomy" id="29170"/>
    <lineage>
        <taxon>Eukaryota</taxon>
        <taxon>Metazoa</taxon>
        <taxon>Ecdysozoa</taxon>
        <taxon>Nematoda</taxon>
        <taxon>Chromadorea</taxon>
        <taxon>Rhabditida</taxon>
        <taxon>Rhabditina</taxon>
        <taxon>Rhabditomorpha</taxon>
        <taxon>Strongyloidea</taxon>
        <taxon>Ancylostomatidae</taxon>
        <taxon>Ancylostomatinae</taxon>
        <taxon>Ancylostoma</taxon>
    </lineage>
</organism>
<dbReference type="Gene3D" id="1.10.20.10">
    <property type="entry name" value="Histone, subunit A"/>
    <property type="match status" value="1"/>
</dbReference>
<dbReference type="InterPro" id="IPR003958">
    <property type="entry name" value="CBFA_NFYB_domain"/>
</dbReference>
<dbReference type="EMBL" id="JOJR01000129">
    <property type="protein sequence ID" value="RCN44442.1"/>
    <property type="molecule type" value="Genomic_DNA"/>
</dbReference>
<dbReference type="Proteomes" id="UP000252519">
    <property type="component" value="Unassembled WGS sequence"/>
</dbReference>
<dbReference type="STRING" id="29170.A0A368GJ91"/>
<evidence type="ECO:0000256" key="4">
    <source>
        <dbReference type="SAM" id="MobiDB-lite"/>
    </source>
</evidence>
<dbReference type="SUPFAM" id="SSF55856">
    <property type="entry name" value="Cytochrome b5-like heme/steroid binding domain"/>
    <property type="match status" value="1"/>
</dbReference>
<dbReference type="Pfam" id="PF00808">
    <property type="entry name" value="CBFD_NFYB_HMF"/>
    <property type="match status" value="1"/>
</dbReference>
<keyword evidence="5" id="KW-0812">Transmembrane</keyword>
<dbReference type="GO" id="GO:0046982">
    <property type="term" value="F:protein heterodimerization activity"/>
    <property type="evidence" value="ECO:0007669"/>
    <property type="project" value="InterPro"/>
</dbReference>
<dbReference type="SUPFAM" id="SSF47113">
    <property type="entry name" value="Histone-fold"/>
    <property type="match status" value="1"/>
</dbReference>
<dbReference type="InterPro" id="IPR051377">
    <property type="entry name" value="DNA_Pol-Epsilon_Subunit"/>
</dbReference>
<dbReference type="GO" id="GO:0031507">
    <property type="term" value="P:heterochromatin formation"/>
    <property type="evidence" value="ECO:0007669"/>
    <property type="project" value="TreeGrafter"/>
</dbReference>
<proteinExistence type="predicted"/>
<feature type="region of interest" description="Disordered" evidence="4">
    <location>
        <begin position="423"/>
        <end position="476"/>
    </location>
</feature>
<evidence type="ECO:0000313" key="7">
    <source>
        <dbReference type="EMBL" id="RCN44442.1"/>
    </source>
</evidence>
<dbReference type="GO" id="GO:0031490">
    <property type="term" value="F:chromatin DNA binding"/>
    <property type="evidence" value="ECO:0007669"/>
    <property type="project" value="TreeGrafter"/>
</dbReference>
<evidence type="ECO:0000256" key="3">
    <source>
        <dbReference type="ARBA" id="ARBA00039793"/>
    </source>
</evidence>
<evidence type="ECO:0000313" key="8">
    <source>
        <dbReference type="Proteomes" id="UP000252519"/>
    </source>
</evidence>
<accession>A0A368GJ91</accession>
<dbReference type="PANTHER" id="PTHR46172:SF1">
    <property type="entry name" value="DNA POLYMERASE EPSILON SUBUNIT 3"/>
    <property type="match status" value="1"/>
</dbReference>
<dbReference type="GO" id="GO:0008622">
    <property type="term" value="C:epsilon DNA polymerase complex"/>
    <property type="evidence" value="ECO:0007669"/>
    <property type="project" value="TreeGrafter"/>
</dbReference>
<feature type="domain" description="Cytochrome b5 heme-binding" evidence="6">
    <location>
        <begin position="114"/>
        <end position="211"/>
    </location>
</feature>
<comment type="subcellular location">
    <subcellularLocation>
        <location evidence="1">Nucleus</location>
    </subcellularLocation>
</comment>